<dbReference type="Proteomes" id="UP000275663">
    <property type="component" value="Chromosome"/>
</dbReference>
<accession>A0A3Q9BQ51</accession>
<keyword evidence="3" id="KW-0472">Membrane</keyword>
<dbReference type="InterPro" id="IPR036291">
    <property type="entry name" value="NAD(P)-bd_dom_sf"/>
</dbReference>
<dbReference type="Pfam" id="PF00106">
    <property type="entry name" value="adh_short"/>
    <property type="match status" value="1"/>
</dbReference>
<dbReference type="PRINTS" id="PR00081">
    <property type="entry name" value="GDHRDH"/>
</dbReference>
<keyword evidence="5" id="KW-1185">Reference proteome</keyword>
<dbReference type="GO" id="GO:0016491">
    <property type="term" value="F:oxidoreductase activity"/>
    <property type="evidence" value="ECO:0007669"/>
    <property type="project" value="UniProtKB-KW"/>
</dbReference>
<comment type="similarity">
    <text evidence="1">Belongs to the short-chain dehydrogenases/reductases (SDR) family.</text>
</comment>
<keyword evidence="2" id="KW-0560">Oxidoreductase</keyword>
<reference evidence="4 5" key="1">
    <citation type="journal article" date="2011" name="Int. J. Syst. Evol. Microbiol.">
        <title>Description of Undibacterium oligocarboniphilum sp. nov., isolated from purified water, and Undibacterium pigrum strain CCUG 49012 as the type strain of Undibacterium parvum sp. nov., and emended descriptions of the genus Undibacterium and the species Undibacterium pigrum.</title>
        <authorList>
            <person name="Eder W."/>
            <person name="Wanner G."/>
            <person name="Ludwig W."/>
            <person name="Busse H.J."/>
            <person name="Ziemke-Kageler F."/>
            <person name="Lang E."/>
        </authorList>
    </citation>
    <scope>NUCLEOTIDE SEQUENCE [LARGE SCALE GENOMIC DNA]</scope>
    <source>
        <strain evidence="4 5">DSM 23061</strain>
    </source>
</reference>
<dbReference type="SUPFAM" id="SSF51735">
    <property type="entry name" value="NAD(P)-binding Rossmann-fold domains"/>
    <property type="match status" value="1"/>
</dbReference>
<name>A0A3Q9BQ51_9BURK</name>
<evidence type="ECO:0000256" key="2">
    <source>
        <dbReference type="ARBA" id="ARBA00023002"/>
    </source>
</evidence>
<dbReference type="AlphaFoldDB" id="A0A3Q9BQ51"/>
<evidence type="ECO:0000313" key="5">
    <source>
        <dbReference type="Proteomes" id="UP000275663"/>
    </source>
</evidence>
<dbReference type="KEGG" id="upv:EJN92_07640"/>
<dbReference type="RefSeq" id="WP_126127266.1">
    <property type="nucleotide sequence ID" value="NZ_CP034464.1"/>
</dbReference>
<feature type="transmembrane region" description="Helical" evidence="3">
    <location>
        <begin position="29"/>
        <end position="49"/>
    </location>
</feature>
<evidence type="ECO:0000256" key="3">
    <source>
        <dbReference type="SAM" id="Phobius"/>
    </source>
</evidence>
<evidence type="ECO:0000313" key="4">
    <source>
        <dbReference type="EMBL" id="AZP11884.1"/>
    </source>
</evidence>
<sequence>MSKIDDSSWCPALLTPLNSRIHEWQGKRIWLIGASSGIGAALAAAFLHLGAQVVLSARRAAQLERIAATHTNALILPFDVQDEQAWASSHQQIQNCLGGLDLIMFCAAKYQPERSWDVRGSDAANTLQINLQSVYQGLANILPDMMQQGSGGIAIIASVAGYVGLPNASVYGPSKAALINLSELLYLDLHPKNINVYLVNPGFVKTELTAKNTFFMPALQSPEQAAVAIIKGMQQGQFEIHFPRRFTRVLKFLQILPYRWRFALFDRFLNQPGQA</sequence>
<keyword evidence="3" id="KW-0812">Transmembrane</keyword>
<dbReference type="OrthoDB" id="9797538at2"/>
<protein>
    <submittedName>
        <fullName evidence="4">SDR family NAD(P)-dependent oxidoreductase</fullName>
    </submittedName>
</protein>
<dbReference type="PANTHER" id="PTHR44196">
    <property type="entry name" value="DEHYDROGENASE/REDUCTASE SDR FAMILY MEMBER 7B"/>
    <property type="match status" value="1"/>
</dbReference>
<dbReference type="Gene3D" id="3.40.50.720">
    <property type="entry name" value="NAD(P)-binding Rossmann-like Domain"/>
    <property type="match status" value="1"/>
</dbReference>
<dbReference type="InterPro" id="IPR002347">
    <property type="entry name" value="SDR_fam"/>
</dbReference>
<dbReference type="GO" id="GO:0016020">
    <property type="term" value="C:membrane"/>
    <property type="evidence" value="ECO:0007669"/>
    <property type="project" value="TreeGrafter"/>
</dbReference>
<gene>
    <name evidence="4" type="ORF">EJN92_07640</name>
</gene>
<dbReference type="EMBL" id="CP034464">
    <property type="protein sequence ID" value="AZP11884.1"/>
    <property type="molecule type" value="Genomic_DNA"/>
</dbReference>
<organism evidence="4 5">
    <name type="scientific">Undibacterium parvum</name>
    <dbReference type="NCBI Taxonomy" id="401471"/>
    <lineage>
        <taxon>Bacteria</taxon>
        <taxon>Pseudomonadati</taxon>
        <taxon>Pseudomonadota</taxon>
        <taxon>Betaproteobacteria</taxon>
        <taxon>Burkholderiales</taxon>
        <taxon>Oxalobacteraceae</taxon>
        <taxon>Undibacterium</taxon>
    </lineage>
</organism>
<evidence type="ECO:0000256" key="1">
    <source>
        <dbReference type="ARBA" id="ARBA00006484"/>
    </source>
</evidence>
<proteinExistence type="inferred from homology"/>
<keyword evidence="3" id="KW-1133">Transmembrane helix</keyword>
<dbReference type="PANTHER" id="PTHR44196:SF1">
    <property type="entry name" value="DEHYDROGENASE_REDUCTASE SDR FAMILY MEMBER 7B"/>
    <property type="match status" value="1"/>
</dbReference>